<dbReference type="GO" id="GO:0043005">
    <property type="term" value="C:neuron projection"/>
    <property type="evidence" value="ECO:0007669"/>
    <property type="project" value="UniProtKB-SubCell"/>
</dbReference>
<dbReference type="InterPro" id="IPR029023">
    <property type="entry name" value="Tensin_phosphatase"/>
</dbReference>
<comment type="catalytic activity">
    <reaction evidence="12">
        <text>1,2-dihexadecanoyl-sn-glycero-3-phospho-(1D-myo-inositol-3,4,5-trisphosphate) + H2O = 1,2-dihexadecanoyl-sn-glycero-3-phospho-(1D-myo-inositol-4,5-bisphosphate) + phosphate</text>
        <dbReference type="Rhea" id="RHEA:43560"/>
        <dbReference type="ChEBI" id="CHEBI:15377"/>
        <dbReference type="ChEBI" id="CHEBI:43474"/>
        <dbReference type="ChEBI" id="CHEBI:83420"/>
        <dbReference type="ChEBI" id="CHEBI:83423"/>
    </reaction>
    <physiologicalReaction direction="left-to-right" evidence="12">
        <dbReference type="Rhea" id="RHEA:43561"/>
    </physiologicalReaction>
</comment>
<dbReference type="SUPFAM" id="SSF52799">
    <property type="entry name" value="(Phosphotyrosine protein) phosphatases II"/>
    <property type="match status" value="1"/>
</dbReference>
<dbReference type="PANTHER" id="PTHR12305:SF81">
    <property type="entry name" value="PHOSPHATIDYLINOSITOL 3,4,5-TRISPHOSPHATE 3-PHOSPHATASE AND DUAL-SPECIFICITY PROTEIN PHOSPHATASE PTEN"/>
    <property type="match status" value="1"/>
</dbReference>
<reference evidence="26 27" key="1">
    <citation type="submission" date="2024-01" db="EMBL/GenBank/DDBJ databases">
        <title>The genome of the rayed Mediterranean limpet Patella caerulea (Linnaeus, 1758).</title>
        <authorList>
            <person name="Anh-Thu Weber A."/>
            <person name="Halstead-Nussloch G."/>
        </authorList>
    </citation>
    <scope>NUCLEOTIDE SEQUENCE [LARGE SCALE GENOMIC DNA]</scope>
    <source>
        <strain evidence="26">AATW-2023a</strain>
        <tissue evidence="26">Whole specimen</tissue>
    </source>
</reference>
<evidence type="ECO:0000256" key="9">
    <source>
        <dbReference type="ARBA" id="ARBA00022912"/>
    </source>
</evidence>
<feature type="compositionally biased region" description="Acidic residues" evidence="22">
    <location>
        <begin position="440"/>
        <end position="455"/>
    </location>
</feature>
<dbReference type="GO" id="GO:0005886">
    <property type="term" value="C:plasma membrane"/>
    <property type="evidence" value="ECO:0007669"/>
    <property type="project" value="TreeGrafter"/>
</dbReference>
<evidence type="ECO:0000256" key="18">
    <source>
        <dbReference type="ARBA" id="ARBA00044309"/>
    </source>
</evidence>
<comment type="catalytic activity">
    <reaction evidence="13">
        <text>1,2-dioctanoyl-sn-glycero-3-phospho-(1D-myo-inositol-3,4,5-trisphosphate) + H2O = 1,2-dioctanoyl-sn-glycero-3-phospho-(1D-myo-inositol-4,5-bisphosphate) + phosphate</text>
        <dbReference type="Rhea" id="RHEA:43552"/>
        <dbReference type="ChEBI" id="CHEBI:15377"/>
        <dbReference type="ChEBI" id="CHEBI:43474"/>
        <dbReference type="ChEBI" id="CHEBI:83416"/>
        <dbReference type="ChEBI" id="CHEBI:83419"/>
    </reaction>
    <physiologicalReaction direction="left-to-right" evidence="13">
        <dbReference type="Rhea" id="RHEA:43553"/>
    </physiologicalReaction>
</comment>
<dbReference type="GO" id="GO:0043491">
    <property type="term" value="P:phosphatidylinositol 3-kinase/protein kinase B signal transduction"/>
    <property type="evidence" value="ECO:0007669"/>
    <property type="project" value="TreeGrafter"/>
</dbReference>
<dbReference type="CDD" id="cd14509">
    <property type="entry name" value="PTP_PTEN"/>
    <property type="match status" value="1"/>
</dbReference>
<evidence type="ECO:0000256" key="10">
    <source>
        <dbReference type="ARBA" id="ARBA00023098"/>
    </source>
</evidence>
<dbReference type="Pfam" id="PF10409">
    <property type="entry name" value="PTEN_C2"/>
    <property type="match status" value="1"/>
</dbReference>
<dbReference type="Proteomes" id="UP001347796">
    <property type="component" value="Unassembled WGS sequence"/>
</dbReference>
<dbReference type="InterPro" id="IPR000387">
    <property type="entry name" value="Tyr_Pase_dom"/>
</dbReference>
<feature type="domain" description="Tyrosine specific protein phosphatases" evidence="23">
    <location>
        <begin position="102"/>
        <end position="173"/>
    </location>
</feature>
<dbReference type="PROSITE" id="PS51181">
    <property type="entry name" value="PPASE_TENSIN"/>
    <property type="match status" value="1"/>
</dbReference>
<dbReference type="PROSITE" id="PS50056">
    <property type="entry name" value="TYR_PHOSPHATASE_2"/>
    <property type="match status" value="1"/>
</dbReference>
<dbReference type="SUPFAM" id="SSF49562">
    <property type="entry name" value="C2 domain (Calcium/lipid-binding domain, CaLB)"/>
    <property type="match status" value="1"/>
</dbReference>
<evidence type="ECO:0000256" key="13">
    <source>
        <dbReference type="ARBA" id="ARBA00034268"/>
    </source>
</evidence>
<dbReference type="GO" id="GO:0046856">
    <property type="term" value="P:phosphatidylinositol dephosphorylation"/>
    <property type="evidence" value="ECO:0007669"/>
    <property type="project" value="TreeGrafter"/>
</dbReference>
<evidence type="ECO:0000256" key="1">
    <source>
        <dbReference type="ARBA" id="ARBA00004487"/>
    </source>
</evidence>
<evidence type="ECO:0000256" key="15">
    <source>
        <dbReference type="ARBA" id="ARBA00043734"/>
    </source>
</evidence>
<dbReference type="FunFam" id="3.90.190.10:FF:000029">
    <property type="entry name" value="Phosphatidylinositol 3,4,5-trisphosphate 3-phosphatase and dual-specificity protein phosphatase PTEN"/>
    <property type="match status" value="1"/>
</dbReference>
<dbReference type="InterPro" id="IPR029021">
    <property type="entry name" value="Prot-tyrosine_phosphatase-like"/>
</dbReference>
<protein>
    <recommendedName>
        <fullName evidence="14">Phosphatidylinositol 3,4,5-trisphosphate 3-phosphatase and dual-specificity protein phosphatase PTEN</fullName>
        <ecNumber evidence="6">3.1.3.16</ecNumber>
        <ecNumber evidence="5">3.1.3.48</ecNumber>
        <ecNumber evidence="4">3.1.3.67</ecNumber>
    </recommendedName>
    <alternativeName>
        <fullName evidence="18">Inositol polyphosphate 3-phosphatase</fullName>
    </alternativeName>
</protein>
<evidence type="ECO:0000256" key="11">
    <source>
        <dbReference type="ARBA" id="ARBA00023273"/>
    </source>
</evidence>
<comment type="catalytic activity">
    <reaction evidence="21">
        <text>O-phospho-L-tyrosyl-[protein] + H2O = L-tyrosyl-[protein] + phosphate</text>
        <dbReference type="Rhea" id="RHEA:10684"/>
        <dbReference type="Rhea" id="RHEA-COMP:10136"/>
        <dbReference type="Rhea" id="RHEA-COMP:20101"/>
        <dbReference type="ChEBI" id="CHEBI:15377"/>
        <dbReference type="ChEBI" id="CHEBI:43474"/>
        <dbReference type="ChEBI" id="CHEBI:46858"/>
        <dbReference type="ChEBI" id="CHEBI:61978"/>
        <dbReference type="EC" id="3.1.3.48"/>
    </reaction>
    <physiologicalReaction direction="left-to-right" evidence="21">
        <dbReference type="Rhea" id="RHEA:10685"/>
    </physiologicalReaction>
</comment>
<comment type="catalytic activity">
    <reaction evidence="15">
        <text>1D-myo-inositol 1,3,4,5-tetrakisphosphate + H2O = 1D-myo-inositol 1,4,5-trisphosphate + phosphate</text>
        <dbReference type="Rhea" id="RHEA:77155"/>
        <dbReference type="ChEBI" id="CHEBI:15377"/>
        <dbReference type="ChEBI" id="CHEBI:43474"/>
        <dbReference type="ChEBI" id="CHEBI:57895"/>
        <dbReference type="ChEBI" id="CHEBI:203600"/>
    </reaction>
    <physiologicalReaction direction="left-to-right" evidence="15">
        <dbReference type="Rhea" id="RHEA:77156"/>
    </physiologicalReaction>
</comment>
<dbReference type="GO" id="GO:0004722">
    <property type="term" value="F:protein serine/threonine phosphatase activity"/>
    <property type="evidence" value="ECO:0007669"/>
    <property type="project" value="UniProtKB-EC"/>
</dbReference>
<dbReference type="GO" id="GO:0051896">
    <property type="term" value="P:regulation of phosphatidylinositol 3-kinase/protein kinase B signal transduction"/>
    <property type="evidence" value="ECO:0007669"/>
    <property type="project" value="TreeGrafter"/>
</dbReference>
<accession>A0AAN8JB29</accession>
<dbReference type="Gene3D" id="2.60.40.1110">
    <property type="match status" value="1"/>
</dbReference>
<feature type="domain" description="Phosphatase tensin-type" evidence="24">
    <location>
        <begin position="14"/>
        <end position="185"/>
    </location>
</feature>
<dbReference type="InterPro" id="IPR035892">
    <property type="entry name" value="C2_domain_sf"/>
</dbReference>
<proteinExistence type="inferred from homology"/>
<evidence type="ECO:0000256" key="12">
    <source>
        <dbReference type="ARBA" id="ARBA00034256"/>
    </source>
</evidence>
<evidence type="ECO:0000256" key="4">
    <source>
        <dbReference type="ARBA" id="ARBA00013015"/>
    </source>
</evidence>
<dbReference type="InterPro" id="IPR014020">
    <property type="entry name" value="Tensin_C2-dom"/>
</dbReference>
<dbReference type="GO" id="GO:0016314">
    <property type="term" value="F:phosphatidylinositol-3,4,5-trisphosphate 3-phosphatase activity"/>
    <property type="evidence" value="ECO:0007669"/>
    <property type="project" value="UniProtKB-EC"/>
</dbReference>
<feature type="compositionally biased region" description="Low complexity" evidence="22">
    <location>
        <begin position="382"/>
        <end position="391"/>
    </location>
</feature>
<dbReference type="InterPro" id="IPR045101">
    <property type="entry name" value="PTP_PTEN"/>
</dbReference>
<comment type="similarity">
    <text evidence="3">Belongs to the PTEN phosphatase protein family.</text>
</comment>
<dbReference type="GO" id="GO:0050793">
    <property type="term" value="P:regulation of developmental process"/>
    <property type="evidence" value="ECO:0007669"/>
    <property type="project" value="UniProtKB-ARBA"/>
</dbReference>
<sequence>MANKLKGLVSKNKRRYQDDGYDLDLTYIYPNIIAMGFPAMRLEGVYRNNIDDVVGFLEDRHSEHYKVYNLCSERKYETTKFFSRVASYPFEDHNPPQLELIRPFCEDLDSWLSADPHNVAAVHCKAGKGRTGVMICAYMLHRDKFHTAEEALEYYAKTRTRDHKGVTIPSQRRYVKYYEILVKKNLQYKPTSLLLCGIKFETIPMFNGATCTPFFEIYHSQVKVFSSPVYEGVKKGESSFYMPVTQPVPLCNDIMIEFVNKTKMMKKEKMFHFWFNTFFVREHEEIQKNGSSSDDGSRHYYLTLTLPKMELDRANKDKSHKLFSPNFRIKVYFSHMKESDTSLERSRSADDVICPPSKCKNDEFQTRSQTSDKLWVPKSSKKISSSDNSLSGGRYISLTPEPHSRTGHHNHSRRGGDTCSSESTSGGSVERVSGGLTSDNEYDLSDTESENEWEGCEITQV</sequence>
<comment type="catalytic activity">
    <reaction evidence="16">
        <text>a 1,2-diacyl-sn-glycero-3-phospho-(1D-myo-inositol-3,4,5-trisphosphate) + H2O = a 1,2-diacyl-sn-glycero-3-phospho-(1D-myo-inositol-4,5-bisphosphate) + phosphate</text>
        <dbReference type="Rhea" id="RHEA:25017"/>
        <dbReference type="ChEBI" id="CHEBI:15377"/>
        <dbReference type="ChEBI" id="CHEBI:43474"/>
        <dbReference type="ChEBI" id="CHEBI:57836"/>
        <dbReference type="ChEBI" id="CHEBI:58456"/>
        <dbReference type="EC" id="3.1.3.67"/>
    </reaction>
    <physiologicalReaction direction="left-to-right" evidence="16">
        <dbReference type="Rhea" id="RHEA:25018"/>
    </physiologicalReaction>
</comment>
<evidence type="ECO:0000256" key="6">
    <source>
        <dbReference type="ARBA" id="ARBA00013081"/>
    </source>
</evidence>
<evidence type="ECO:0000256" key="16">
    <source>
        <dbReference type="ARBA" id="ARBA00043760"/>
    </source>
</evidence>
<comment type="subcellular location">
    <subcellularLocation>
        <location evidence="1">Cell projection</location>
        <location evidence="1">Neuron projection</location>
    </subcellularLocation>
    <subcellularLocation>
        <location evidence="2">Cytoplasm</location>
    </subcellularLocation>
</comment>
<dbReference type="Pfam" id="PF22785">
    <property type="entry name" value="Tc-R-P"/>
    <property type="match status" value="1"/>
</dbReference>
<evidence type="ECO:0000256" key="22">
    <source>
        <dbReference type="SAM" id="MobiDB-lite"/>
    </source>
</evidence>
<dbReference type="InterPro" id="IPR051281">
    <property type="entry name" value="Dual-spec_lipid-protein_phosph"/>
</dbReference>
<evidence type="ECO:0000256" key="8">
    <source>
        <dbReference type="ARBA" id="ARBA00022801"/>
    </source>
</evidence>
<dbReference type="InterPro" id="IPR003595">
    <property type="entry name" value="Tyr_Pase_cat"/>
</dbReference>
<keyword evidence="8" id="KW-0378">Hydrolase</keyword>
<keyword evidence="10" id="KW-0443">Lipid metabolism</keyword>
<feature type="domain" description="C2 tensin-type" evidence="25">
    <location>
        <begin position="190"/>
        <end position="336"/>
    </location>
</feature>
<dbReference type="GO" id="GO:0008285">
    <property type="term" value="P:negative regulation of cell population proliferation"/>
    <property type="evidence" value="ECO:0007669"/>
    <property type="project" value="TreeGrafter"/>
</dbReference>
<dbReference type="PANTHER" id="PTHR12305">
    <property type="entry name" value="PHOSPHATASE WITH HOMOLOGY TO TENSIN"/>
    <property type="match status" value="1"/>
</dbReference>
<evidence type="ECO:0000256" key="14">
    <source>
        <dbReference type="ARBA" id="ARBA00034338"/>
    </source>
</evidence>
<evidence type="ECO:0000313" key="27">
    <source>
        <dbReference type="Proteomes" id="UP001347796"/>
    </source>
</evidence>
<comment type="catalytic activity">
    <reaction evidence="17">
        <text>1D-myo-inositol 1,3,4,5,6-pentakisphosphate + H2O = 1D-myo-inositol 1,4,5,6-tetrakisphosphate + phosphate</text>
        <dbReference type="Rhea" id="RHEA:77143"/>
        <dbReference type="ChEBI" id="CHEBI:15377"/>
        <dbReference type="ChEBI" id="CHEBI:43474"/>
        <dbReference type="ChEBI" id="CHEBI:57627"/>
        <dbReference type="ChEBI" id="CHEBI:57733"/>
    </reaction>
    <physiologicalReaction direction="left-to-right" evidence="17">
        <dbReference type="Rhea" id="RHEA:77144"/>
    </physiologicalReaction>
</comment>
<evidence type="ECO:0000256" key="17">
    <source>
        <dbReference type="ARBA" id="ARBA00043762"/>
    </source>
</evidence>
<evidence type="ECO:0000256" key="19">
    <source>
        <dbReference type="ARBA" id="ARBA00047986"/>
    </source>
</evidence>
<keyword evidence="27" id="KW-1185">Reference proteome</keyword>
<comment type="catalytic activity">
    <reaction evidence="19">
        <text>O-phospho-L-seryl-[protein] + H2O = L-seryl-[protein] + phosphate</text>
        <dbReference type="Rhea" id="RHEA:20629"/>
        <dbReference type="Rhea" id="RHEA-COMP:9863"/>
        <dbReference type="Rhea" id="RHEA-COMP:11604"/>
        <dbReference type="ChEBI" id="CHEBI:15377"/>
        <dbReference type="ChEBI" id="CHEBI:29999"/>
        <dbReference type="ChEBI" id="CHEBI:43474"/>
        <dbReference type="ChEBI" id="CHEBI:83421"/>
        <dbReference type="EC" id="3.1.3.16"/>
    </reaction>
    <physiologicalReaction direction="left-to-right" evidence="19">
        <dbReference type="Rhea" id="RHEA:20630"/>
    </physiologicalReaction>
</comment>
<comment type="caution">
    <text evidence="26">The sequence shown here is derived from an EMBL/GenBank/DDBJ whole genome shotgun (WGS) entry which is preliminary data.</text>
</comment>
<evidence type="ECO:0000256" key="21">
    <source>
        <dbReference type="ARBA" id="ARBA00051341"/>
    </source>
</evidence>
<dbReference type="EC" id="3.1.3.16" evidence="6"/>
<feature type="compositionally biased region" description="Polar residues" evidence="22">
    <location>
        <begin position="418"/>
        <end position="427"/>
    </location>
</feature>
<dbReference type="Gene3D" id="3.90.190.10">
    <property type="entry name" value="Protein tyrosine phosphatase superfamily"/>
    <property type="match status" value="1"/>
</dbReference>
<keyword evidence="11" id="KW-0966">Cell projection</keyword>
<dbReference type="PROSITE" id="PS51182">
    <property type="entry name" value="C2_TENSIN"/>
    <property type="match status" value="1"/>
</dbReference>
<dbReference type="InterPro" id="IPR016130">
    <property type="entry name" value="Tyr_Pase_AS"/>
</dbReference>
<dbReference type="GO" id="GO:0048870">
    <property type="term" value="P:cell motility"/>
    <property type="evidence" value="ECO:0007669"/>
    <property type="project" value="TreeGrafter"/>
</dbReference>
<name>A0AAN8JB29_PATCE</name>
<feature type="region of interest" description="Disordered" evidence="22">
    <location>
        <begin position="344"/>
        <end position="461"/>
    </location>
</feature>
<dbReference type="AlphaFoldDB" id="A0AAN8JB29"/>
<evidence type="ECO:0000259" key="24">
    <source>
        <dbReference type="PROSITE" id="PS51181"/>
    </source>
</evidence>
<evidence type="ECO:0000256" key="3">
    <source>
        <dbReference type="ARBA" id="ARBA00007881"/>
    </source>
</evidence>
<evidence type="ECO:0000256" key="20">
    <source>
        <dbReference type="ARBA" id="ARBA00048832"/>
    </source>
</evidence>
<dbReference type="SMART" id="SM00404">
    <property type="entry name" value="PTPc_motif"/>
    <property type="match status" value="1"/>
</dbReference>
<gene>
    <name evidence="26" type="ORF">SNE40_019730</name>
</gene>
<dbReference type="PROSITE" id="PS00383">
    <property type="entry name" value="TYR_PHOSPHATASE_1"/>
    <property type="match status" value="1"/>
</dbReference>
<evidence type="ECO:0000259" key="23">
    <source>
        <dbReference type="PROSITE" id="PS50056"/>
    </source>
</evidence>
<dbReference type="EC" id="3.1.3.48" evidence="5"/>
<comment type="catalytic activity">
    <reaction evidence="20">
        <text>O-phospho-L-threonyl-[protein] + H2O = L-threonyl-[protein] + phosphate</text>
        <dbReference type="Rhea" id="RHEA:47004"/>
        <dbReference type="Rhea" id="RHEA-COMP:11060"/>
        <dbReference type="Rhea" id="RHEA-COMP:11605"/>
        <dbReference type="ChEBI" id="CHEBI:15377"/>
        <dbReference type="ChEBI" id="CHEBI:30013"/>
        <dbReference type="ChEBI" id="CHEBI:43474"/>
        <dbReference type="ChEBI" id="CHEBI:61977"/>
        <dbReference type="EC" id="3.1.3.16"/>
    </reaction>
    <physiologicalReaction direction="left-to-right" evidence="20">
        <dbReference type="Rhea" id="RHEA:47005"/>
    </physiologicalReaction>
</comment>
<dbReference type="EC" id="3.1.3.67" evidence="4"/>
<keyword evidence="9" id="KW-0904">Protein phosphatase</keyword>
<evidence type="ECO:0000256" key="5">
    <source>
        <dbReference type="ARBA" id="ARBA00013064"/>
    </source>
</evidence>
<evidence type="ECO:0000259" key="25">
    <source>
        <dbReference type="PROSITE" id="PS51182"/>
    </source>
</evidence>
<dbReference type="EMBL" id="JAZGQO010000014">
    <property type="protein sequence ID" value="KAK6171573.1"/>
    <property type="molecule type" value="Genomic_DNA"/>
</dbReference>
<dbReference type="GO" id="GO:0005829">
    <property type="term" value="C:cytosol"/>
    <property type="evidence" value="ECO:0007669"/>
    <property type="project" value="TreeGrafter"/>
</dbReference>
<keyword evidence="7" id="KW-0963">Cytoplasm</keyword>
<evidence type="ECO:0000256" key="2">
    <source>
        <dbReference type="ARBA" id="ARBA00004496"/>
    </source>
</evidence>
<evidence type="ECO:0000313" key="26">
    <source>
        <dbReference type="EMBL" id="KAK6171573.1"/>
    </source>
</evidence>
<dbReference type="GO" id="GO:0005634">
    <property type="term" value="C:nucleus"/>
    <property type="evidence" value="ECO:0007669"/>
    <property type="project" value="TreeGrafter"/>
</dbReference>
<dbReference type="SMART" id="SM01326">
    <property type="entry name" value="PTEN_C2"/>
    <property type="match status" value="1"/>
</dbReference>
<organism evidence="26 27">
    <name type="scientific">Patella caerulea</name>
    <name type="common">Rayed Mediterranean limpet</name>
    <dbReference type="NCBI Taxonomy" id="87958"/>
    <lineage>
        <taxon>Eukaryota</taxon>
        <taxon>Metazoa</taxon>
        <taxon>Spiralia</taxon>
        <taxon>Lophotrochozoa</taxon>
        <taxon>Mollusca</taxon>
        <taxon>Gastropoda</taxon>
        <taxon>Patellogastropoda</taxon>
        <taxon>Patelloidea</taxon>
        <taxon>Patellidae</taxon>
        <taxon>Patella</taxon>
    </lineage>
</organism>
<dbReference type="GO" id="GO:0004725">
    <property type="term" value="F:protein tyrosine phosphatase activity"/>
    <property type="evidence" value="ECO:0007669"/>
    <property type="project" value="UniProtKB-EC"/>
</dbReference>
<evidence type="ECO:0000256" key="7">
    <source>
        <dbReference type="ARBA" id="ARBA00022490"/>
    </source>
</evidence>